<protein>
    <submittedName>
        <fullName evidence="1">Uncharacterized protein</fullName>
    </submittedName>
</protein>
<reference evidence="1" key="1">
    <citation type="journal article" date="2014" name="Front. Microbiol.">
        <title>High frequency of phylogenetically diverse reductive dehalogenase-homologous genes in deep subseafloor sedimentary metagenomes.</title>
        <authorList>
            <person name="Kawai M."/>
            <person name="Futagami T."/>
            <person name="Toyoda A."/>
            <person name="Takaki Y."/>
            <person name="Nishi S."/>
            <person name="Hori S."/>
            <person name="Arai W."/>
            <person name="Tsubouchi T."/>
            <person name="Morono Y."/>
            <person name="Uchiyama I."/>
            <person name="Ito T."/>
            <person name="Fujiyama A."/>
            <person name="Inagaki F."/>
            <person name="Takami H."/>
        </authorList>
    </citation>
    <scope>NUCLEOTIDE SEQUENCE</scope>
    <source>
        <strain evidence="1">Expedition CK06-06</strain>
    </source>
</reference>
<organism evidence="1">
    <name type="scientific">marine sediment metagenome</name>
    <dbReference type="NCBI Taxonomy" id="412755"/>
    <lineage>
        <taxon>unclassified sequences</taxon>
        <taxon>metagenomes</taxon>
        <taxon>ecological metagenomes</taxon>
    </lineage>
</organism>
<gene>
    <name evidence="1" type="ORF">S01H1_61705</name>
</gene>
<accession>X0WZT8</accession>
<dbReference type="AlphaFoldDB" id="X0WZT8"/>
<comment type="caution">
    <text evidence="1">The sequence shown here is derived from an EMBL/GenBank/DDBJ whole genome shotgun (WGS) entry which is preliminary data.</text>
</comment>
<evidence type="ECO:0000313" key="1">
    <source>
        <dbReference type="EMBL" id="GAG36240.1"/>
    </source>
</evidence>
<name>X0WZT8_9ZZZZ</name>
<dbReference type="EMBL" id="BARS01040489">
    <property type="protein sequence ID" value="GAG36240.1"/>
    <property type="molecule type" value="Genomic_DNA"/>
</dbReference>
<proteinExistence type="predicted"/>
<sequence>MNTFLIPKDLLNNKHVDTESDTVRVNVSNGYIEFTVMNDYVEVRCMGRDCPVITFQTVMANSATLFIEKSIERKANGTT</sequence>